<feature type="chain" id="PRO_5045056799" description="Thioredoxin domain-containing protein" evidence="1">
    <location>
        <begin position="24"/>
        <end position="262"/>
    </location>
</feature>
<name>A0ABU3KR71_9BURK</name>
<accession>A0ABU3KR71</accession>
<protein>
    <recommendedName>
        <fullName evidence="2">Thioredoxin domain-containing protein</fullName>
    </recommendedName>
</protein>
<dbReference type="RefSeq" id="WP_313875908.1">
    <property type="nucleotide sequence ID" value="NZ_JAVBIK010000001.1"/>
</dbReference>
<sequence length="262" mass="27806">MKRVTSLAVAGWAGICITTAAAAAPVVQTAAADLPVALRGAKVTVVHFWSPDPRCGYCVNDDQAFDALAQTYGSEVSFRRVQWTPWRSFPKIDLDIRLQGVPNLYVFNGSQAVAVLARQIKNEAGWVKSHIDGALAGKHLPLFGSPPPATPGPHAVPPGEPTAGELQVAQQLVTGLVLSEGVRQCTDLNASSATGLASAMRQWRKRGLVPADSDAPMLVPKFGVTAVQQMLVEAHRQLAGALTLNNATQAGCQELQTWLLKS</sequence>
<dbReference type="Gene3D" id="3.40.30.10">
    <property type="entry name" value="Glutaredoxin"/>
    <property type="match status" value="1"/>
</dbReference>
<keyword evidence="1" id="KW-0732">Signal</keyword>
<dbReference type="SUPFAM" id="SSF52833">
    <property type="entry name" value="Thioredoxin-like"/>
    <property type="match status" value="1"/>
</dbReference>
<evidence type="ECO:0000256" key="1">
    <source>
        <dbReference type="SAM" id="SignalP"/>
    </source>
</evidence>
<keyword evidence="4" id="KW-1185">Reference proteome</keyword>
<feature type="signal peptide" evidence="1">
    <location>
        <begin position="1"/>
        <end position="23"/>
    </location>
</feature>
<dbReference type="InterPro" id="IPR013766">
    <property type="entry name" value="Thioredoxin_domain"/>
</dbReference>
<evidence type="ECO:0000313" key="4">
    <source>
        <dbReference type="Proteomes" id="UP001321700"/>
    </source>
</evidence>
<evidence type="ECO:0000259" key="2">
    <source>
        <dbReference type="PROSITE" id="PS51352"/>
    </source>
</evidence>
<dbReference type="PROSITE" id="PS51352">
    <property type="entry name" value="THIOREDOXIN_2"/>
    <property type="match status" value="1"/>
</dbReference>
<gene>
    <name evidence="3" type="ORF">RAE19_16570</name>
</gene>
<dbReference type="InterPro" id="IPR036249">
    <property type="entry name" value="Thioredoxin-like_sf"/>
</dbReference>
<reference evidence="3 4" key="1">
    <citation type="submission" date="2023-08" db="EMBL/GenBank/DDBJ databases">
        <title>Rhodoferax potami sp. nov. and Rhodoferax mekongensis sp. nov., isolated from the Mekong River in Thailand.</title>
        <authorList>
            <person name="Kitikhun S."/>
            <person name="Charoenyingcharoen P."/>
            <person name="Siriarchawattana P."/>
            <person name="Likhitrattanapisal S."/>
            <person name="Nilsakha T."/>
            <person name="Chanpet A."/>
            <person name="Rattanawaree P."/>
            <person name="Ingsriswang S."/>
        </authorList>
    </citation>
    <scope>NUCLEOTIDE SEQUENCE [LARGE SCALE GENOMIC DNA]</scope>
    <source>
        <strain evidence="3 4">TBRC 17660</strain>
    </source>
</reference>
<dbReference type="EMBL" id="JAVBIK010000001">
    <property type="protein sequence ID" value="MDT7520301.1"/>
    <property type="molecule type" value="Genomic_DNA"/>
</dbReference>
<evidence type="ECO:0000313" key="3">
    <source>
        <dbReference type="EMBL" id="MDT7520301.1"/>
    </source>
</evidence>
<comment type="caution">
    <text evidence="3">The sequence shown here is derived from an EMBL/GenBank/DDBJ whole genome shotgun (WGS) entry which is preliminary data.</text>
</comment>
<proteinExistence type="predicted"/>
<dbReference type="Proteomes" id="UP001321700">
    <property type="component" value="Unassembled WGS sequence"/>
</dbReference>
<feature type="domain" description="Thioredoxin" evidence="2">
    <location>
        <begin position="18"/>
        <end position="136"/>
    </location>
</feature>
<organism evidence="3 4">
    <name type="scientific">Rhodoferax potami</name>
    <dbReference type="NCBI Taxonomy" id="3068338"/>
    <lineage>
        <taxon>Bacteria</taxon>
        <taxon>Pseudomonadati</taxon>
        <taxon>Pseudomonadota</taxon>
        <taxon>Betaproteobacteria</taxon>
        <taxon>Burkholderiales</taxon>
        <taxon>Comamonadaceae</taxon>
        <taxon>Rhodoferax</taxon>
    </lineage>
</organism>